<keyword evidence="4" id="KW-1185">Reference proteome</keyword>
<keyword evidence="2" id="KW-0732">Signal</keyword>
<name>A0ABU3CVI0_9FLAO</name>
<feature type="compositionally biased region" description="Acidic residues" evidence="1">
    <location>
        <begin position="40"/>
        <end position="64"/>
    </location>
</feature>
<dbReference type="Proteomes" id="UP001248819">
    <property type="component" value="Unassembled WGS sequence"/>
</dbReference>
<evidence type="ECO:0000313" key="4">
    <source>
        <dbReference type="Proteomes" id="UP001248819"/>
    </source>
</evidence>
<comment type="caution">
    <text evidence="3">The sequence shown here is derived from an EMBL/GenBank/DDBJ whole genome shotgun (WGS) entry which is preliminary data.</text>
</comment>
<feature type="chain" id="PRO_5046392994" evidence="2">
    <location>
        <begin position="28"/>
        <end position="355"/>
    </location>
</feature>
<reference evidence="3 4" key="1">
    <citation type="submission" date="2023-09" db="EMBL/GenBank/DDBJ databases">
        <authorList>
            <person name="Rey-Velasco X."/>
        </authorList>
    </citation>
    <scope>NUCLEOTIDE SEQUENCE [LARGE SCALE GENOMIC DNA]</scope>
    <source>
        <strain evidence="3 4">F297</strain>
    </source>
</reference>
<evidence type="ECO:0000313" key="3">
    <source>
        <dbReference type="EMBL" id="MDT0650326.1"/>
    </source>
</evidence>
<feature type="signal peptide" evidence="2">
    <location>
        <begin position="1"/>
        <end position="27"/>
    </location>
</feature>
<gene>
    <name evidence="3" type="ORF">RM529_09230</name>
</gene>
<sequence length="355" mass="38932">MKTQFTHFYRRSSYFACLLFISLLLFNCSKDDDNPTPEVPEFEEEFEDGEDLPELEDEDPEIVEPETGGVDNSAATQAVVDDLGGDDGEVSEETEASLNAVGSLSDSYSEEVNQTAESLDEDSVEEILNTEDLEGALGDLEQSLNDLPEEVAALMPQINYTADFNRAVAAALQKSSLNISDSYPMSQAVNGPCADAARDGYDARIETLTSQRDAQLATINSNYTRRVEEAGPRYETRLEKLNEDRSAYRADLKATAVSLITAANQFAANDRAVMAKQIRTLALIFTVKSQSSLKEWFNAANTVLSEKRAEEEATALSLQEEKTEIAETNFNTSKAAADALLNSRLNRCHNQGSGN</sequence>
<proteinExistence type="predicted"/>
<evidence type="ECO:0000256" key="2">
    <source>
        <dbReference type="SAM" id="SignalP"/>
    </source>
</evidence>
<accession>A0ABU3CVI0</accession>
<organism evidence="3 4">
    <name type="scientific">Autumnicola edwardsiae</name>
    <dbReference type="NCBI Taxonomy" id="3075594"/>
    <lineage>
        <taxon>Bacteria</taxon>
        <taxon>Pseudomonadati</taxon>
        <taxon>Bacteroidota</taxon>
        <taxon>Flavobacteriia</taxon>
        <taxon>Flavobacteriales</taxon>
        <taxon>Flavobacteriaceae</taxon>
        <taxon>Autumnicola</taxon>
    </lineage>
</organism>
<dbReference type="EMBL" id="JAVRHP010000040">
    <property type="protein sequence ID" value="MDT0650326.1"/>
    <property type="molecule type" value="Genomic_DNA"/>
</dbReference>
<protein>
    <submittedName>
        <fullName evidence="3">Uncharacterized protein</fullName>
    </submittedName>
</protein>
<evidence type="ECO:0000256" key="1">
    <source>
        <dbReference type="SAM" id="MobiDB-lite"/>
    </source>
</evidence>
<feature type="region of interest" description="Disordered" evidence="1">
    <location>
        <begin position="34"/>
        <end position="76"/>
    </location>
</feature>
<dbReference type="RefSeq" id="WP_311484507.1">
    <property type="nucleotide sequence ID" value="NZ_JAVRHP010000040.1"/>
</dbReference>